<reference evidence="1 2" key="1">
    <citation type="submission" date="2016-10" db="EMBL/GenBank/DDBJ databases">
        <title>Draft genome sequence of Coniochaeta ligniaria NRRL30616, a lignocellulolytic fungus for bioabatement of inhibitors in plant biomass hydrolysates.</title>
        <authorList>
            <consortium name="DOE Joint Genome Institute"/>
            <person name="Jimenez D.J."/>
            <person name="Hector R.E."/>
            <person name="Riley R."/>
            <person name="Sun H."/>
            <person name="Grigoriev I.V."/>
            <person name="Van Elsas J.D."/>
            <person name="Nichols N.N."/>
        </authorList>
    </citation>
    <scope>NUCLEOTIDE SEQUENCE [LARGE SCALE GENOMIC DNA]</scope>
    <source>
        <strain evidence="1 2">NRRL 30616</strain>
    </source>
</reference>
<sequence>MCIYASITFKCSLCAVVLSPQPSSVFLHCPRIRRGEPCRIRSERFRGAAYPIVPVTDDESMLCDDCCGRLVWFGRLARPGGYVRRGWRWVARRVGRSGDGRGRRIISRSLDDGRVVSTRV</sequence>
<keyword evidence="2" id="KW-1185">Reference proteome</keyword>
<accession>A0A1J7JND7</accession>
<dbReference type="AlphaFoldDB" id="A0A1J7JND7"/>
<protein>
    <submittedName>
        <fullName evidence="1">Uncharacterized protein</fullName>
    </submittedName>
</protein>
<name>A0A1J7JND7_9PEZI</name>
<organism evidence="1 2">
    <name type="scientific">Coniochaeta ligniaria NRRL 30616</name>
    <dbReference type="NCBI Taxonomy" id="1408157"/>
    <lineage>
        <taxon>Eukaryota</taxon>
        <taxon>Fungi</taxon>
        <taxon>Dikarya</taxon>
        <taxon>Ascomycota</taxon>
        <taxon>Pezizomycotina</taxon>
        <taxon>Sordariomycetes</taxon>
        <taxon>Sordariomycetidae</taxon>
        <taxon>Coniochaetales</taxon>
        <taxon>Coniochaetaceae</taxon>
        <taxon>Coniochaeta</taxon>
    </lineage>
</organism>
<dbReference type="Proteomes" id="UP000182658">
    <property type="component" value="Unassembled WGS sequence"/>
</dbReference>
<proteinExistence type="predicted"/>
<evidence type="ECO:0000313" key="2">
    <source>
        <dbReference type="Proteomes" id="UP000182658"/>
    </source>
</evidence>
<dbReference type="InParanoid" id="A0A1J7JND7"/>
<evidence type="ECO:0000313" key="1">
    <source>
        <dbReference type="EMBL" id="OIW34913.1"/>
    </source>
</evidence>
<gene>
    <name evidence="1" type="ORF">CONLIGDRAFT_675865</name>
</gene>
<dbReference type="EMBL" id="KV875093">
    <property type="protein sequence ID" value="OIW34913.1"/>
    <property type="molecule type" value="Genomic_DNA"/>
</dbReference>